<evidence type="ECO:0000256" key="1">
    <source>
        <dbReference type="SAM" id="MobiDB-lite"/>
    </source>
</evidence>
<dbReference type="EMBL" id="DF836400">
    <property type="protein sequence ID" value="GAN06084.1"/>
    <property type="molecule type" value="Genomic_DNA"/>
</dbReference>
<accession>A0A0C9MFN1</accession>
<proteinExistence type="predicted"/>
<evidence type="ECO:0000313" key="2">
    <source>
        <dbReference type="EMBL" id="GAN06084.1"/>
    </source>
</evidence>
<dbReference type="AlphaFoldDB" id="A0A0C9MFN1"/>
<protein>
    <submittedName>
        <fullName evidence="2">Uncharacterized protein</fullName>
    </submittedName>
</protein>
<reference evidence="2" key="1">
    <citation type="submission" date="2014-09" db="EMBL/GenBank/DDBJ databases">
        <title>Draft genome sequence of an oleaginous Mucoromycotina fungus Mucor ambiguus NBRC6742.</title>
        <authorList>
            <person name="Takeda I."/>
            <person name="Yamane N."/>
            <person name="Morita T."/>
            <person name="Tamano K."/>
            <person name="Machida M."/>
            <person name="Baker S."/>
            <person name="Koike H."/>
        </authorList>
    </citation>
    <scope>NUCLEOTIDE SEQUENCE</scope>
    <source>
        <strain evidence="2">NBRC 6742</strain>
    </source>
</reference>
<keyword evidence="3" id="KW-1185">Reference proteome</keyword>
<feature type="region of interest" description="Disordered" evidence="1">
    <location>
        <begin position="89"/>
        <end position="108"/>
    </location>
</feature>
<dbReference type="Proteomes" id="UP000053815">
    <property type="component" value="Unassembled WGS sequence"/>
</dbReference>
<sequence length="108" mass="11518">MNLCLASAPYAQYVFAAFFERKSRASTIHSTVAIERTINVLGHVNMSLNIATNVSFEDENEGNAVASKANDNGTANTVEATTVIISGHAKQEATDDVALPPTAKYSEI</sequence>
<organism evidence="2">
    <name type="scientific">Mucor ambiguus</name>
    <dbReference type="NCBI Taxonomy" id="91626"/>
    <lineage>
        <taxon>Eukaryota</taxon>
        <taxon>Fungi</taxon>
        <taxon>Fungi incertae sedis</taxon>
        <taxon>Mucoromycota</taxon>
        <taxon>Mucoromycotina</taxon>
        <taxon>Mucoromycetes</taxon>
        <taxon>Mucorales</taxon>
        <taxon>Mucorineae</taxon>
        <taxon>Mucoraceae</taxon>
        <taxon>Mucor</taxon>
    </lineage>
</organism>
<evidence type="ECO:0000313" key="3">
    <source>
        <dbReference type="Proteomes" id="UP000053815"/>
    </source>
</evidence>
<name>A0A0C9MFN1_9FUNG</name>
<gene>
    <name evidence="2" type="ORF">MAM1_0111c05561</name>
</gene>